<name>A0A1E1JQA6_9HELO</name>
<comment type="caution">
    <text evidence="1">The sequence shown here is derived from an EMBL/GenBank/DDBJ whole genome shotgun (WGS) entry which is preliminary data.</text>
</comment>
<sequence length="134" mass="15379">MANLAVFVLKSIIKREISWTSVLLEDEDSHIAISALSLTTKRRKRKEKIPRGRITSSRSRAREIRERCRCKIRVLAASNDCLIREAQCECHRSEERKEHWNHDELVPATGTIKPPSPVPFSSDIHFPMISTGDM</sequence>
<dbReference type="EMBL" id="FJUW01000001">
    <property type="protein sequence ID" value="CZS87967.1"/>
    <property type="molecule type" value="Genomic_DNA"/>
</dbReference>
<evidence type="ECO:0000313" key="1">
    <source>
        <dbReference type="EMBL" id="CZS87967.1"/>
    </source>
</evidence>
<evidence type="ECO:0000313" key="2">
    <source>
        <dbReference type="Proteomes" id="UP000178129"/>
    </source>
</evidence>
<keyword evidence="2" id="KW-1185">Reference proteome</keyword>
<protein>
    <submittedName>
        <fullName evidence="1">Uncharacterized protein</fullName>
    </submittedName>
</protein>
<gene>
    <name evidence="1" type="ORF">RCO7_14078</name>
</gene>
<reference evidence="2" key="1">
    <citation type="submission" date="2016-03" db="EMBL/GenBank/DDBJ databases">
        <authorList>
            <person name="Ploux O."/>
        </authorList>
    </citation>
    <scope>NUCLEOTIDE SEQUENCE [LARGE SCALE GENOMIC DNA]</scope>
    <source>
        <strain evidence="2">UK7</strain>
    </source>
</reference>
<dbReference type="Proteomes" id="UP000178129">
    <property type="component" value="Unassembled WGS sequence"/>
</dbReference>
<organism evidence="1 2">
    <name type="scientific">Rhynchosporium graminicola</name>
    <dbReference type="NCBI Taxonomy" id="2792576"/>
    <lineage>
        <taxon>Eukaryota</taxon>
        <taxon>Fungi</taxon>
        <taxon>Dikarya</taxon>
        <taxon>Ascomycota</taxon>
        <taxon>Pezizomycotina</taxon>
        <taxon>Leotiomycetes</taxon>
        <taxon>Helotiales</taxon>
        <taxon>Ploettnerulaceae</taxon>
        <taxon>Rhynchosporium</taxon>
    </lineage>
</organism>
<accession>A0A1E1JQA6</accession>
<dbReference type="InParanoid" id="A0A1E1JQA6"/>
<proteinExistence type="predicted"/>
<dbReference type="AlphaFoldDB" id="A0A1E1JQA6"/>